<keyword evidence="3" id="KW-1185">Reference proteome</keyword>
<gene>
    <name evidence="2" type="ORF">V8247_04520</name>
</gene>
<accession>A0ABZ2J5U4</accession>
<sequence length="213" mass="22526">MPRKEFELEGFTAVEARNAMQVEISRGTGYSVAVEADDEIIREIEVAVSGGVLKAKFRTRLGHIGLLFKQVPSPKLKITMPELAAIKFTAATRGKITGFTGVDSFTAELSGAGKLTGDMDCRHLKLVGGAASFFELAGRTDTLDLSLMATSHASMEQLKVTDARITLGGASTVTLDISGRLDAEVTGASSLRWTGTPSMGDIKVTGASSLSRK</sequence>
<evidence type="ECO:0000313" key="3">
    <source>
        <dbReference type="Proteomes" id="UP001375370"/>
    </source>
</evidence>
<name>A0ABZ2J5U4_9CHLR</name>
<dbReference type="RefSeq" id="WP_338739218.1">
    <property type="nucleotide sequence ID" value="NZ_CP146612.1"/>
</dbReference>
<dbReference type="Pfam" id="PF10988">
    <property type="entry name" value="DUF2807"/>
    <property type="match status" value="1"/>
</dbReference>
<organism evidence="2 3">
    <name type="scientific">Candidatus Dehalogenimonas loeffleri</name>
    <dbReference type="NCBI Taxonomy" id="3127115"/>
    <lineage>
        <taxon>Bacteria</taxon>
        <taxon>Bacillati</taxon>
        <taxon>Chloroflexota</taxon>
        <taxon>Dehalococcoidia</taxon>
        <taxon>Dehalococcoidales</taxon>
        <taxon>Dehalococcoidaceae</taxon>
        <taxon>Dehalogenimonas</taxon>
    </lineage>
</organism>
<proteinExistence type="predicted"/>
<evidence type="ECO:0000313" key="2">
    <source>
        <dbReference type="EMBL" id="WWX26240.1"/>
    </source>
</evidence>
<dbReference type="Gene3D" id="2.160.20.120">
    <property type="match status" value="1"/>
</dbReference>
<dbReference type="InterPro" id="IPR021255">
    <property type="entry name" value="DUF2807"/>
</dbReference>
<reference evidence="2 3" key="1">
    <citation type="submission" date="2024-03" db="EMBL/GenBank/DDBJ databases">
        <title>A Dehalogenimonas Isolated from Estuarine Sediments Dihaloeliminates Chlorinated Alkanes.</title>
        <authorList>
            <person name="Yang Y."/>
            <person name="Wang H."/>
        </authorList>
    </citation>
    <scope>NUCLEOTIDE SEQUENCE [LARGE SCALE GENOMIC DNA]</scope>
    <source>
        <strain evidence="2 3">W</strain>
    </source>
</reference>
<protein>
    <submittedName>
        <fullName evidence="2">DUF2807 domain-containing protein</fullName>
    </submittedName>
</protein>
<dbReference type="EMBL" id="CP146612">
    <property type="protein sequence ID" value="WWX26240.1"/>
    <property type="molecule type" value="Genomic_DNA"/>
</dbReference>
<evidence type="ECO:0000259" key="1">
    <source>
        <dbReference type="Pfam" id="PF10988"/>
    </source>
</evidence>
<dbReference type="Proteomes" id="UP001375370">
    <property type="component" value="Chromosome"/>
</dbReference>
<feature type="domain" description="Putative auto-transporter adhesin head GIN" evidence="1">
    <location>
        <begin position="11"/>
        <end position="197"/>
    </location>
</feature>